<dbReference type="Proteomes" id="UP001145114">
    <property type="component" value="Unassembled WGS sequence"/>
</dbReference>
<feature type="non-terminal residue" evidence="1">
    <location>
        <position position="1"/>
    </location>
</feature>
<name>A0ACC1HJ50_9FUNG</name>
<gene>
    <name evidence="1" type="primary">nte1_2</name>
    <name evidence="1" type="ORF">EV182_008088</name>
</gene>
<protein>
    <submittedName>
        <fullName evidence="1">Nte1p</fullName>
    </submittedName>
</protein>
<reference evidence="1" key="1">
    <citation type="submission" date="2022-06" db="EMBL/GenBank/DDBJ databases">
        <title>Phylogenomic reconstructions and comparative analyses of Kickxellomycotina fungi.</title>
        <authorList>
            <person name="Reynolds N.K."/>
            <person name="Stajich J.E."/>
            <person name="Barry K."/>
            <person name="Grigoriev I.V."/>
            <person name="Crous P."/>
            <person name="Smith M.E."/>
        </authorList>
    </citation>
    <scope>NUCLEOTIDE SEQUENCE</scope>
    <source>
        <strain evidence="1">RSA 2271</strain>
    </source>
</reference>
<proteinExistence type="predicted"/>
<organism evidence="1 2">
    <name type="scientific">Spiromyces aspiralis</name>
    <dbReference type="NCBI Taxonomy" id="68401"/>
    <lineage>
        <taxon>Eukaryota</taxon>
        <taxon>Fungi</taxon>
        <taxon>Fungi incertae sedis</taxon>
        <taxon>Zoopagomycota</taxon>
        <taxon>Kickxellomycotina</taxon>
        <taxon>Kickxellomycetes</taxon>
        <taxon>Kickxellales</taxon>
        <taxon>Kickxellaceae</taxon>
        <taxon>Spiromyces</taxon>
    </lineage>
</organism>
<dbReference type="EMBL" id="JAMZIH010004014">
    <property type="protein sequence ID" value="KAJ1676492.1"/>
    <property type="molecule type" value="Genomic_DNA"/>
</dbReference>
<accession>A0ACC1HJ50</accession>
<keyword evidence="2" id="KW-1185">Reference proteome</keyword>
<evidence type="ECO:0000313" key="2">
    <source>
        <dbReference type="Proteomes" id="UP001145114"/>
    </source>
</evidence>
<sequence>HGDGQPPGPLHPHHHHHRHHYHYSHRGPYRPDLAADGGAGEPLLPFLSSSAIEAASHYRHAHRHAQRPPSASTASEASHGAGPFVLMPGDVELYFVRRGTVLVEEGQRPEGLYFVVDGLLDVTARRWDSQGRGPGAGTDDDSGGGGMPLAAMTKRMGELAKQASDELHARGRGSGGKQGGPRAATTAAARAHAPAQRRSAPQPGSAGLGPRTPPGPAGRPRSLFVVRPGGLAGYLPAVTDLEAHVQVAALTDGV</sequence>
<comment type="caution">
    <text evidence="1">The sequence shown here is derived from an EMBL/GenBank/DDBJ whole genome shotgun (WGS) entry which is preliminary data.</text>
</comment>
<evidence type="ECO:0000313" key="1">
    <source>
        <dbReference type="EMBL" id="KAJ1676492.1"/>
    </source>
</evidence>
<feature type="non-terminal residue" evidence="1">
    <location>
        <position position="254"/>
    </location>
</feature>